<protein>
    <submittedName>
        <fullName evidence="1">Uncharacterized protein</fullName>
    </submittedName>
</protein>
<reference evidence="1 2" key="1">
    <citation type="journal article" date="2024" name="Ann. Entomol. Soc. Am.">
        <title>Genomic analyses of the southern and eastern yellowjacket wasps (Hymenoptera: Vespidae) reveal evolutionary signatures of social life.</title>
        <authorList>
            <person name="Catto M.A."/>
            <person name="Caine P.B."/>
            <person name="Orr S.E."/>
            <person name="Hunt B.G."/>
            <person name="Goodisman M.A.D."/>
        </authorList>
    </citation>
    <scope>NUCLEOTIDE SEQUENCE [LARGE SCALE GENOMIC DNA]</scope>
    <source>
        <strain evidence="1">233</strain>
        <tissue evidence="1">Head and thorax</tissue>
    </source>
</reference>
<sequence>MIKTSHNLNAYISISAARRNKFVNFQFTGMEEDFTIPVSWISAFGPSPLASIGFPGLASRWRRHYRRTDAGMVDSMMLYNGCHSGIYRHDRKAAYTALQHWRTILAKPCISPLALSRIREQDHQKLFLLQNNCPFCSTAITSLNKVR</sequence>
<organism evidence="1 2">
    <name type="scientific">Vespula squamosa</name>
    <name type="common">Southern yellow jacket</name>
    <name type="synonym">Wasp</name>
    <dbReference type="NCBI Taxonomy" id="30214"/>
    <lineage>
        <taxon>Eukaryota</taxon>
        <taxon>Metazoa</taxon>
        <taxon>Ecdysozoa</taxon>
        <taxon>Arthropoda</taxon>
        <taxon>Hexapoda</taxon>
        <taxon>Insecta</taxon>
        <taxon>Pterygota</taxon>
        <taxon>Neoptera</taxon>
        <taxon>Endopterygota</taxon>
        <taxon>Hymenoptera</taxon>
        <taxon>Apocrita</taxon>
        <taxon>Aculeata</taxon>
        <taxon>Vespoidea</taxon>
        <taxon>Vespidae</taxon>
        <taxon>Vespinae</taxon>
        <taxon>Vespula</taxon>
    </lineage>
</organism>
<dbReference type="AlphaFoldDB" id="A0ABD2A2H7"/>
<comment type="caution">
    <text evidence="1">The sequence shown here is derived from an EMBL/GenBank/DDBJ whole genome shotgun (WGS) entry which is preliminary data.</text>
</comment>
<accession>A0ABD2A2H7</accession>
<gene>
    <name evidence="1" type="ORF">V1478_016024</name>
</gene>
<dbReference type="EMBL" id="JAUDFV010000156">
    <property type="protein sequence ID" value="KAL2714839.1"/>
    <property type="molecule type" value="Genomic_DNA"/>
</dbReference>
<name>A0ABD2A2H7_VESSQ</name>
<evidence type="ECO:0000313" key="2">
    <source>
        <dbReference type="Proteomes" id="UP001607302"/>
    </source>
</evidence>
<evidence type="ECO:0000313" key="1">
    <source>
        <dbReference type="EMBL" id="KAL2714839.1"/>
    </source>
</evidence>
<keyword evidence="2" id="KW-1185">Reference proteome</keyword>
<proteinExistence type="predicted"/>
<dbReference type="Proteomes" id="UP001607302">
    <property type="component" value="Unassembled WGS sequence"/>
</dbReference>